<sequence length="235" mass="26653">MNPPILFFSSFSPELPMGGCVSNIKRSCVFMIRCLVSCVSLVLCSLCSSVFHSPCSVLFFLFWKVSNISNRANEPERLRALRASARSVRRPVCLAASTRSRYYGFGALCMFSLFSVIDPTLEQSCNGLHYTHVRTYYHLRITSIPAFLQSICIRTWSSFLRSLHSSFSLRRRLVFTARASLPPSSPHLLWLLECVVSLILTRLHLPLLSFPVSFPLTPSPSYHRLPCPQTYYTSL</sequence>
<dbReference type="Proteomes" id="UP000298030">
    <property type="component" value="Unassembled WGS sequence"/>
</dbReference>
<keyword evidence="2" id="KW-1185">Reference proteome</keyword>
<accession>A0A4Y7TIT8</accession>
<evidence type="ECO:0000313" key="2">
    <source>
        <dbReference type="Proteomes" id="UP000298030"/>
    </source>
</evidence>
<reference evidence="1 2" key="1">
    <citation type="journal article" date="2019" name="Nat. Ecol. Evol.">
        <title>Megaphylogeny resolves global patterns of mushroom evolution.</title>
        <authorList>
            <person name="Varga T."/>
            <person name="Krizsan K."/>
            <person name="Foldi C."/>
            <person name="Dima B."/>
            <person name="Sanchez-Garcia M."/>
            <person name="Sanchez-Ramirez S."/>
            <person name="Szollosi G.J."/>
            <person name="Szarkandi J.G."/>
            <person name="Papp V."/>
            <person name="Albert L."/>
            <person name="Andreopoulos W."/>
            <person name="Angelini C."/>
            <person name="Antonin V."/>
            <person name="Barry K.W."/>
            <person name="Bougher N.L."/>
            <person name="Buchanan P."/>
            <person name="Buyck B."/>
            <person name="Bense V."/>
            <person name="Catcheside P."/>
            <person name="Chovatia M."/>
            <person name="Cooper J."/>
            <person name="Damon W."/>
            <person name="Desjardin D."/>
            <person name="Finy P."/>
            <person name="Geml J."/>
            <person name="Haridas S."/>
            <person name="Hughes K."/>
            <person name="Justo A."/>
            <person name="Karasinski D."/>
            <person name="Kautmanova I."/>
            <person name="Kiss B."/>
            <person name="Kocsube S."/>
            <person name="Kotiranta H."/>
            <person name="LaButti K.M."/>
            <person name="Lechner B.E."/>
            <person name="Liimatainen K."/>
            <person name="Lipzen A."/>
            <person name="Lukacs Z."/>
            <person name="Mihaltcheva S."/>
            <person name="Morgado L.N."/>
            <person name="Niskanen T."/>
            <person name="Noordeloos M.E."/>
            <person name="Ohm R.A."/>
            <person name="Ortiz-Santana B."/>
            <person name="Ovrebo C."/>
            <person name="Racz N."/>
            <person name="Riley R."/>
            <person name="Savchenko A."/>
            <person name="Shiryaev A."/>
            <person name="Soop K."/>
            <person name="Spirin V."/>
            <person name="Szebenyi C."/>
            <person name="Tomsovsky M."/>
            <person name="Tulloss R.E."/>
            <person name="Uehling J."/>
            <person name="Grigoriev I.V."/>
            <person name="Vagvolgyi C."/>
            <person name="Papp T."/>
            <person name="Martin F.M."/>
            <person name="Miettinen O."/>
            <person name="Hibbett D.S."/>
            <person name="Nagy L.G."/>
        </authorList>
    </citation>
    <scope>NUCLEOTIDE SEQUENCE [LARGE SCALE GENOMIC DNA]</scope>
    <source>
        <strain evidence="1 2">FP101781</strain>
    </source>
</reference>
<dbReference type="EMBL" id="QPFP01000010">
    <property type="protein sequence ID" value="TEB34093.1"/>
    <property type="molecule type" value="Genomic_DNA"/>
</dbReference>
<organism evidence="1 2">
    <name type="scientific">Coprinellus micaceus</name>
    <name type="common">Glistening ink-cap mushroom</name>
    <name type="synonym">Coprinus micaceus</name>
    <dbReference type="NCBI Taxonomy" id="71717"/>
    <lineage>
        <taxon>Eukaryota</taxon>
        <taxon>Fungi</taxon>
        <taxon>Dikarya</taxon>
        <taxon>Basidiomycota</taxon>
        <taxon>Agaricomycotina</taxon>
        <taxon>Agaricomycetes</taxon>
        <taxon>Agaricomycetidae</taxon>
        <taxon>Agaricales</taxon>
        <taxon>Agaricineae</taxon>
        <taxon>Psathyrellaceae</taxon>
        <taxon>Coprinellus</taxon>
    </lineage>
</organism>
<protein>
    <submittedName>
        <fullName evidence="1">Uncharacterized protein</fullName>
    </submittedName>
</protein>
<gene>
    <name evidence="1" type="ORF">FA13DRAFT_65942</name>
</gene>
<proteinExistence type="predicted"/>
<dbReference type="AlphaFoldDB" id="A0A4Y7TIT8"/>
<comment type="caution">
    <text evidence="1">The sequence shown here is derived from an EMBL/GenBank/DDBJ whole genome shotgun (WGS) entry which is preliminary data.</text>
</comment>
<evidence type="ECO:0000313" key="1">
    <source>
        <dbReference type="EMBL" id="TEB34093.1"/>
    </source>
</evidence>
<name>A0A4Y7TIT8_COPMI</name>